<dbReference type="RefSeq" id="WP_189352539.1">
    <property type="nucleotide sequence ID" value="NZ_BMYP01000009.1"/>
</dbReference>
<feature type="domain" description="CusB-like beta-barrel" evidence="3">
    <location>
        <begin position="221"/>
        <end position="287"/>
    </location>
</feature>
<keyword evidence="6" id="KW-1185">Reference proteome</keyword>
<reference evidence="6" key="1">
    <citation type="journal article" date="2019" name="Int. J. Syst. Evol. Microbiol.">
        <title>The Global Catalogue of Microorganisms (GCM) 10K type strain sequencing project: providing services to taxonomists for standard genome sequencing and annotation.</title>
        <authorList>
            <consortium name="The Broad Institute Genomics Platform"/>
            <consortium name="The Broad Institute Genome Sequencing Center for Infectious Disease"/>
            <person name="Wu L."/>
            <person name="Ma J."/>
        </authorList>
    </citation>
    <scope>NUCLEOTIDE SEQUENCE [LARGE SCALE GENOMIC DNA]</scope>
    <source>
        <strain evidence="6">KCTC 23713</strain>
    </source>
</reference>
<dbReference type="Pfam" id="PF25954">
    <property type="entry name" value="Beta-barrel_RND_2"/>
    <property type="match status" value="1"/>
</dbReference>
<sequence>MTRPILFRSICLAAGVLLAACGQPATSGHDASAASAAAAAPLRQLARGDVLQATQAPVAASLPFTATLNALTSIEVAAEIDASVREVLVREGESVRRGQLLARLDGETLQQALLEQQAQLANDEARLHLARLKRDKQRELYQQGFISKLAFDEVDSEYRIREGDVNARRSQLARARKSLADTAVHSPMDGVVYARRIQPGEQVSRNQKLFAIADLSQLEATASIPARQVAQLQSGQRAHFRVEGASEPFAAQLLRINPVANAGSRTFNAYLRVDNRAGRLQAGQFVSGEVILREISDAVRLPQAAVRDADGSAPWVMLLDGDILRRQPVSVVLRNDNERVLAVRGVEVGRTLLAAPLLGLKPGDRVALPR</sequence>
<comment type="caution">
    <text evidence="5">The sequence shown here is derived from an EMBL/GenBank/DDBJ whole genome shotgun (WGS) entry which is preliminary data.</text>
</comment>
<dbReference type="Gene3D" id="2.40.30.170">
    <property type="match status" value="1"/>
</dbReference>
<dbReference type="SUPFAM" id="SSF111369">
    <property type="entry name" value="HlyD-like secretion proteins"/>
    <property type="match status" value="1"/>
</dbReference>
<evidence type="ECO:0000259" key="3">
    <source>
        <dbReference type="Pfam" id="PF25954"/>
    </source>
</evidence>
<feature type="chain" id="PRO_5045040212" evidence="2">
    <location>
        <begin position="20"/>
        <end position="370"/>
    </location>
</feature>
<dbReference type="PROSITE" id="PS51257">
    <property type="entry name" value="PROKAR_LIPOPROTEIN"/>
    <property type="match status" value="1"/>
</dbReference>
<evidence type="ECO:0000256" key="1">
    <source>
        <dbReference type="ARBA" id="ARBA00009477"/>
    </source>
</evidence>
<comment type="similarity">
    <text evidence="1">Belongs to the membrane fusion protein (MFP) (TC 8.A.1) family.</text>
</comment>
<dbReference type="NCBIfam" id="TIGR01730">
    <property type="entry name" value="RND_mfp"/>
    <property type="match status" value="1"/>
</dbReference>
<evidence type="ECO:0000259" key="4">
    <source>
        <dbReference type="Pfam" id="PF25973"/>
    </source>
</evidence>
<name>A0ABQ3H755_9NEIS</name>
<organism evidence="5 6">
    <name type="scientific">Vogesella fluminis</name>
    <dbReference type="NCBI Taxonomy" id="1069161"/>
    <lineage>
        <taxon>Bacteria</taxon>
        <taxon>Pseudomonadati</taxon>
        <taxon>Pseudomonadota</taxon>
        <taxon>Betaproteobacteria</taxon>
        <taxon>Neisseriales</taxon>
        <taxon>Chromobacteriaceae</taxon>
        <taxon>Vogesella</taxon>
    </lineage>
</organism>
<protein>
    <submittedName>
        <fullName evidence="5">Resistance-nodulation-cell division (RND) efflux membrane fusion protein</fullName>
    </submittedName>
</protein>
<gene>
    <name evidence="5" type="ORF">GCM10011419_09840</name>
</gene>
<dbReference type="InterPro" id="IPR058792">
    <property type="entry name" value="Beta-barrel_RND_2"/>
</dbReference>
<feature type="domain" description="CzcB-like barrel-sandwich hybrid" evidence="4">
    <location>
        <begin position="74"/>
        <end position="214"/>
    </location>
</feature>
<dbReference type="Proteomes" id="UP000662678">
    <property type="component" value="Unassembled WGS sequence"/>
</dbReference>
<dbReference type="Gene3D" id="2.40.420.20">
    <property type="match status" value="1"/>
</dbReference>
<dbReference type="PANTHER" id="PTHR30469">
    <property type="entry name" value="MULTIDRUG RESISTANCE PROTEIN MDTA"/>
    <property type="match status" value="1"/>
</dbReference>
<dbReference type="PANTHER" id="PTHR30469:SF15">
    <property type="entry name" value="HLYD FAMILY OF SECRETION PROTEINS"/>
    <property type="match status" value="1"/>
</dbReference>
<feature type="signal peptide" evidence="2">
    <location>
        <begin position="1"/>
        <end position="19"/>
    </location>
</feature>
<dbReference type="EMBL" id="BMYP01000009">
    <property type="protein sequence ID" value="GHD74046.1"/>
    <property type="molecule type" value="Genomic_DNA"/>
</dbReference>
<dbReference type="InterPro" id="IPR058647">
    <property type="entry name" value="BSH_CzcB-like"/>
</dbReference>
<evidence type="ECO:0000313" key="5">
    <source>
        <dbReference type="EMBL" id="GHD74046.1"/>
    </source>
</evidence>
<evidence type="ECO:0000313" key="6">
    <source>
        <dbReference type="Proteomes" id="UP000662678"/>
    </source>
</evidence>
<dbReference type="Gene3D" id="1.10.287.470">
    <property type="entry name" value="Helix hairpin bin"/>
    <property type="match status" value="1"/>
</dbReference>
<proteinExistence type="inferred from homology"/>
<dbReference type="InterPro" id="IPR006143">
    <property type="entry name" value="RND_pump_MFP"/>
</dbReference>
<dbReference type="Pfam" id="PF25973">
    <property type="entry name" value="BSH_CzcB"/>
    <property type="match status" value="1"/>
</dbReference>
<accession>A0ABQ3H755</accession>
<dbReference type="Gene3D" id="2.40.50.100">
    <property type="match status" value="1"/>
</dbReference>
<evidence type="ECO:0000256" key="2">
    <source>
        <dbReference type="SAM" id="SignalP"/>
    </source>
</evidence>
<keyword evidence="2" id="KW-0732">Signal</keyword>